<sequence length="418" mass="44230">MASTDFGGGSLANSATAVLGQGIEPRWTMGSSWVASYFPPTHAHNSGGGFSTHHAIEIQDSEINNSEIKNIDHVSEFLSTKQLLSGVDWPEHSSVDAGVSDQVNLGQISLGQISDDFWLDSWGQNRNLRRSGTGGDFNQDLDHFGRLGRRSGTDAPDRPLDPLTGAPQEEAAAIAPDLPRSVNVPRNGVQSSVKNAVTFGINDSEAAIAAKNGPKVTIGTTTVYIGYRQVTSANKDPILVSFNNGVRRWVRTNYETTNDDGTGTGLAWDGSNLYAVFTSTGTQPGNGYSRFTGSGWLRGYTDGSPGGGGGSRVSILAKVDLATGNIQNATYLTARNDRRTVSVADDRTNSLTVKGLRFSGGNVIVQADSTYAPRRPDKTSMTQRVGGGALSANSSYNYEVVLAGNLGSALSTKAKDFV</sequence>
<feature type="compositionally biased region" description="Basic and acidic residues" evidence="1">
    <location>
        <begin position="140"/>
        <end position="160"/>
    </location>
</feature>
<keyword evidence="3" id="KW-1185">Reference proteome</keyword>
<reference evidence="3" key="1">
    <citation type="journal article" date="2024" name="Algal Res.">
        <title>Biochemical, toxicological and genomic investigation of a high-biomass producing Limnothrix strain isolated from Italian shallow drinking water reservoir.</title>
        <authorList>
            <person name="Simonazzi M."/>
            <person name="Shishido T.K."/>
            <person name="Delbaje E."/>
            <person name="Wahlsten M."/>
            <person name="Fewer D.P."/>
            <person name="Sivonen K."/>
            <person name="Pezzolesi L."/>
            <person name="Pistocchi R."/>
        </authorList>
    </citation>
    <scope>NUCLEOTIDE SEQUENCE [LARGE SCALE GENOMIC DNA]</scope>
    <source>
        <strain evidence="3">LRLZ20PSL1</strain>
    </source>
</reference>
<gene>
    <name evidence="2" type="ORF">VPK24_10955</name>
</gene>
<name>A0ABW7CDA8_9CYAN</name>
<evidence type="ECO:0000256" key="1">
    <source>
        <dbReference type="SAM" id="MobiDB-lite"/>
    </source>
</evidence>
<accession>A0ABW7CDA8</accession>
<comment type="caution">
    <text evidence="2">The sequence shown here is derived from an EMBL/GenBank/DDBJ whole genome shotgun (WGS) entry which is preliminary data.</text>
</comment>
<feature type="region of interest" description="Disordered" evidence="1">
    <location>
        <begin position="129"/>
        <end position="165"/>
    </location>
</feature>
<dbReference type="Proteomes" id="UP001604335">
    <property type="component" value="Unassembled WGS sequence"/>
</dbReference>
<dbReference type="RefSeq" id="WP_393013151.1">
    <property type="nucleotide sequence ID" value="NZ_JAZAQF010000059.1"/>
</dbReference>
<dbReference type="EMBL" id="JAZAQF010000059">
    <property type="protein sequence ID" value="MFG3818154.1"/>
    <property type="molecule type" value="Genomic_DNA"/>
</dbReference>
<protein>
    <recommendedName>
        <fullName evidence="4">Minor tail protein</fullName>
    </recommendedName>
</protein>
<organism evidence="2 3">
    <name type="scientific">Limnothrix redekei LRLZ20PSL1</name>
    <dbReference type="NCBI Taxonomy" id="3112953"/>
    <lineage>
        <taxon>Bacteria</taxon>
        <taxon>Bacillati</taxon>
        <taxon>Cyanobacteriota</taxon>
        <taxon>Cyanophyceae</taxon>
        <taxon>Pseudanabaenales</taxon>
        <taxon>Pseudanabaenaceae</taxon>
        <taxon>Limnothrix</taxon>
    </lineage>
</organism>
<evidence type="ECO:0000313" key="2">
    <source>
        <dbReference type="EMBL" id="MFG3818154.1"/>
    </source>
</evidence>
<proteinExistence type="predicted"/>
<evidence type="ECO:0000313" key="3">
    <source>
        <dbReference type="Proteomes" id="UP001604335"/>
    </source>
</evidence>
<evidence type="ECO:0008006" key="4">
    <source>
        <dbReference type="Google" id="ProtNLM"/>
    </source>
</evidence>